<reference evidence="1" key="1">
    <citation type="submission" date="2019-03" db="EMBL/GenBank/DDBJ databases">
        <title>WGS assembly of Setaria viridis.</title>
        <authorList>
            <person name="Huang P."/>
            <person name="Jenkins J."/>
            <person name="Grimwood J."/>
            <person name="Barry K."/>
            <person name="Healey A."/>
            <person name="Mamidi S."/>
            <person name="Sreedasyam A."/>
            <person name="Shu S."/>
            <person name="Feldman M."/>
            <person name="Wu J."/>
            <person name="Yu Y."/>
            <person name="Chen C."/>
            <person name="Johnson J."/>
            <person name="Rokhsar D."/>
            <person name="Baxter I."/>
            <person name="Schmutz J."/>
            <person name="Brutnell T."/>
            <person name="Kellogg E."/>
        </authorList>
    </citation>
    <scope>NUCLEOTIDE SEQUENCE [LARGE SCALE GENOMIC DNA]</scope>
</reference>
<evidence type="ECO:0000313" key="2">
    <source>
        <dbReference type="Proteomes" id="UP000298652"/>
    </source>
</evidence>
<name>A0A4U6U6I2_SETVI</name>
<sequence>MAPVARPRPPALTLLDPVRRRSPAGSCLMAPALLGPACQRSPIRSSPLAPLLRPVRRPCSSRGIPWPCGVVEVLHMPKGLASSQVICIGFCQFASELAAAAVLHPKDSAMWLLFLLDGARCGCSSSWISWSLLLVPMMLWPLVELQPRPGLSPAATRRHHTTIAEAKAQAGEHGTTSRRGAWLQRMSGDDALHLVVLDDDIRAAMAAQWAAARCSAMTEGRRWPISRG</sequence>
<dbReference type="EMBL" id="CM016557">
    <property type="protein sequence ID" value="TKW11300.1"/>
    <property type="molecule type" value="Genomic_DNA"/>
</dbReference>
<accession>A0A4U6U6I2</accession>
<gene>
    <name evidence="1" type="ORF">SEVIR_6G224400v2</name>
</gene>
<dbReference type="Proteomes" id="UP000298652">
    <property type="component" value="Chromosome 6"/>
</dbReference>
<keyword evidence="2" id="KW-1185">Reference proteome</keyword>
<dbReference type="Gramene" id="TKW11300">
    <property type="protein sequence ID" value="TKW11300"/>
    <property type="gene ID" value="SEVIR_6G224400v2"/>
</dbReference>
<proteinExistence type="predicted"/>
<protein>
    <submittedName>
        <fullName evidence="1">Uncharacterized protein</fullName>
    </submittedName>
</protein>
<evidence type="ECO:0000313" key="1">
    <source>
        <dbReference type="EMBL" id="TKW11300.1"/>
    </source>
</evidence>
<dbReference type="AlphaFoldDB" id="A0A4U6U6I2"/>
<organism evidence="1 2">
    <name type="scientific">Setaria viridis</name>
    <name type="common">Green bristlegrass</name>
    <name type="synonym">Setaria italica subsp. viridis</name>
    <dbReference type="NCBI Taxonomy" id="4556"/>
    <lineage>
        <taxon>Eukaryota</taxon>
        <taxon>Viridiplantae</taxon>
        <taxon>Streptophyta</taxon>
        <taxon>Embryophyta</taxon>
        <taxon>Tracheophyta</taxon>
        <taxon>Spermatophyta</taxon>
        <taxon>Magnoliopsida</taxon>
        <taxon>Liliopsida</taxon>
        <taxon>Poales</taxon>
        <taxon>Poaceae</taxon>
        <taxon>PACMAD clade</taxon>
        <taxon>Panicoideae</taxon>
        <taxon>Panicodae</taxon>
        <taxon>Paniceae</taxon>
        <taxon>Cenchrinae</taxon>
        <taxon>Setaria</taxon>
    </lineage>
</organism>